<dbReference type="CDD" id="cd06261">
    <property type="entry name" value="TM_PBP2"/>
    <property type="match status" value="1"/>
</dbReference>
<feature type="transmembrane region" description="Helical" evidence="7">
    <location>
        <begin position="226"/>
        <end position="248"/>
    </location>
</feature>
<gene>
    <name evidence="9" type="ORF">HMPREF1650_00745</name>
</gene>
<proteinExistence type="inferred from homology"/>
<dbReference type="GO" id="GO:0005886">
    <property type="term" value="C:plasma membrane"/>
    <property type="evidence" value="ECO:0007669"/>
    <property type="project" value="UniProtKB-SubCell"/>
</dbReference>
<dbReference type="InterPro" id="IPR000515">
    <property type="entry name" value="MetI-like"/>
</dbReference>
<organism evidence="9 10">
    <name type="scientific">Corynebacterium freneyi DNF00450</name>
    <dbReference type="NCBI Taxonomy" id="1287475"/>
    <lineage>
        <taxon>Bacteria</taxon>
        <taxon>Bacillati</taxon>
        <taxon>Actinomycetota</taxon>
        <taxon>Actinomycetes</taxon>
        <taxon>Mycobacteriales</taxon>
        <taxon>Corynebacteriaceae</taxon>
        <taxon>Corynebacterium</taxon>
    </lineage>
</organism>
<keyword evidence="5 7" id="KW-1133">Transmembrane helix</keyword>
<evidence type="ECO:0000313" key="9">
    <source>
        <dbReference type="EMBL" id="KGF19044.1"/>
    </source>
</evidence>
<keyword evidence="2 7" id="KW-0813">Transport</keyword>
<evidence type="ECO:0000256" key="1">
    <source>
        <dbReference type="ARBA" id="ARBA00004651"/>
    </source>
</evidence>
<evidence type="ECO:0000256" key="3">
    <source>
        <dbReference type="ARBA" id="ARBA00022475"/>
    </source>
</evidence>
<feature type="domain" description="ABC transmembrane type-1" evidence="8">
    <location>
        <begin position="65"/>
        <end position="250"/>
    </location>
</feature>
<evidence type="ECO:0000256" key="7">
    <source>
        <dbReference type="RuleBase" id="RU363032"/>
    </source>
</evidence>
<keyword evidence="3" id="KW-1003">Cell membrane</keyword>
<dbReference type="PANTHER" id="PTHR43386">
    <property type="entry name" value="OLIGOPEPTIDE TRANSPORT SYSTEM PERMEASE PROTEIN APPC"/>
    <property type="match status" value="1"/>
</dbReference>
<dbReference type="AlphaFoldDB" id="A0A096ADN0"/>
<dbReference type="Gene3D" id="1.10.3720.10">
    <property type="entry name" value="MetI-like"/>
    <property type="match status" value="1"/>
</dbReference>
<dbReference type="SUPFAM" id="SSF161098">
    <property type="entry name" value="MetI-like"/>
    <property type="match status" value="1"/>
</dbReference>
<dbReference type="EMBL" id="JRNE01000008">
    <property type="protein sequence ID" value="KGF19044.1"/>
    <property type="molecule type" value="Genomic_DNA"/>
</dbReference>
<dbReference type="Proteomes" id="UP000029548">
    <property type="component" value="Unassembled WGS sequence"/>
</dbReference>
<feature type="transmembrane region" description="Helical" evidence="7">
    <location>
        <begin position="62"/>
        <end position="86"/>
    </location>
</feature>
<dbReference type="InterPro" id="IPR035906">
    <property type="entry name" value="MetI-like_sf"/>
</dbReference>
<comment type="similarity">
    <text evidence="7">Belongs to the binding-protein-dependent transport system permease family.</text>
</comment>
<evidence type="ECO:0000256" key="5">
    <source>
        <dbReference type="ARBA" id="ARBA00022989"/>
    </source>
</evidence>
<dbReference type="Pfam" id="PF00528">
    <property type="entry name" value="BPD_transp_1"/>
    <property type="match status" value="1"/>
</dbReference>
<dbReference type="PROSITE" id="PS50928">
    <property type="entry name" value="ABC_TM1"/>
    <property type="match status" value="1"/>
</dbReference>
<dbReference type="PANTHER" id="PTHR43386:SF25">
    <property type="entry name" value="PEPTIDE ABC TRANSPORTER PERMEASE PROTEIN"/>
    <property type="match status" value="1"/>
</dbReference>
<evidence type="ECO:0000259" key="8">
    <source>
        <dbReference type="PROSITE" id="PS50928"/>
    </source>
</evidence>
<sequence length="257" mass="26142">MVLIWCAVLACAIAGRLIAGWLGAPDPSEPVGRPFDEPEPGHPLGTDRLGRDLLARMLMGNAALVIPPAIAALASTAAGLAVGLASAALPRWRPVFRWFTETLLVIPAMVILLAVIAATGGNIAAVAAMAVLVSLPMSAKYLDAAARPVLSSGFVEISHATGASWTSIIVRDVLPAMRRPILADAGIRYVAVVFMTATASFLGGASGSGGETWAAMVGAGISGIDLNPWSVVAPVAAIIALTAPPALLTDLATGGRR</sequence>
<keyword evidence="4 7" id="KW-0812">Transmembrane</keyword>
<name>A0A096ADN0_9CORY</name>
<dbReference type="InterPro" id="IPR050366">
    <property type="entry name" value="BP-dependent_transpt_permease"/>
</dbReference>
<keyword evidence="6 7" id="KW-0472">Membrane</keyword>
<accession>A0A096ADN0</accession>
<feature type="transmembrane region" description="Helical" evidence="7">
    <location>
        <begin position="187"/>
        <end position="206"/>
    </location>
</feature>
<evidence type="ECO:0000256" key="4">
    <source>
        <dbReference type="ARBA" id="ARBA00022692"/>
    </source>
</evidence>
<protein>
    <submittedName>
        <fullName evidence="9">ABC transporter permease</fullName>
    </submittedName>
</protein>
<dbReference type="GO" id="GO:0055085">
    <property type="term" value="P:transmembrane transport"/>
    <property type="evidence" value="ECO:0007669"/>
    <property type="project" value="InterPro"/>
</dbReference>
<reference evidence="9 10" key="1">
    <citation type="submission" date="2014-07" db="EMBL/GenBank/DDBJ databases">
        <authorList>
            <person name="McCorrison J."/>
            <person name="Sanka R."/>
            <person name="Torralba M."/>
            <person name="Gillis M."/>
            <person name="Haft D.H."/>
            <person name="Methe B."/>
            <person name="Sutton G."/>
            <person name="Nelson K.E."/>
        </authorList>
    </citation>
    <scope>NUCLEOTIDE SEQUENCE [LARGE SCALE GENOMIC DNA]</scope>
    <source>
        <strain evidence="9 10">DNF00450</strain>
    </source>
</reference>
<feature type="transmembrane region" description="Helical" evidence="7">
    <location>
        <begin position="123"/>
        <end position="142"/>
    </location>
</feature>
<comment type="caution">
    <text evidence="9">The sequence shown here is derived from an EMBL/GenBank/DDBJ whole genome shotgun (WGS) entry which is preliminary data.</text>
</comment>
<dbReference type="eggNOG" id="COG1173">
    <property type="taxonomic scope" value="Bacteria"/>
</dbReference>
<evidence type="ECO:0000256" key="6">
    <source>
        <dbReference type="ARBA" id="ARBA00023136"/>
    </source>
</evidence>
<evidence type="ECO:0000256" key="2">
    <source>
        <dbReference type="ARBA" id="ARBA00022448"/>
    </source>
</evidence>
<comment type="subcellular location">
    <subcellularLocation>
        <location evidence="1 7">Cell membrane</location>
        <topology evidence="1 7">Multi-pass membrane protein</topology>
    </subcellularLocation>
</comment>
<feature type="transmembrane region" description="Helical" evidence="7">
    <location>
        <begin position="98"/>
        <end position="117"/>
    </location>
</feature>
<evidence type="ECO:0000313" key="10">
    <source>
        <dbReference type="Proteomes" id="UP000029548"/>
    </source>
</evidence>